<dbReference type="InterPro" id="IPR009057">
    <property type="entry name" value="Homeodomain-like_sf"/>
</dbReference>
<dbReference type="SMART" id="SM00342">
    <property type="entry name" value="HTH_ARAC"/>
    <property type="match status" value="1"/>
</dbReference>
<feature type="domain" description="HTH araC/xylS-type" evidence="4">
    <location>
        <begin position="172"/>
        <end position="270"/>
    </location>
</feature>
<accession>A0AAE3JZV2</accession>
<dbReference type="AlphaFoldDB" id="A0AAE3JZV2"/>
<evidence type="ECO:0000313" key="6">
    <source>
        <dbReference type="Proteomes" id="UP001139365"/>
    </source>
</evidence>
<dbReference type="PANTHER" id="PTHR43280">
    <property type="entry name" value="ARAC-FAMILY TRANSCRIPTIONAL REGULATOR"/>
    <property type="match status" value="1"/>
</dbReference>
<dbReference type="Pfam" id="PF12833">
    <property type="entry name" value="HTH_18"/>
    <property type="match status" value="1"/>
</dbReference>
<dbReference type="GO" id="GO:0003700">
    <property type="term" value="F:DNA-binding transcription factor activity"/>
    <property type="evidence" value="ECO:0007669"/>
    <property type="project" value="InterPro"/>
</dbReference>
<dbReference type="InterPro" id="IPR018771">
    <property type="entry name" value="PocR_dom"/>
</dbReference>
<evidence type="ECO:0000259" key="4">
    <source>
        <dbReference type="PROSITE" id="PS01124"/>
    </source>
</evidence>
<organism evidence="5 6">
    <name type="scientific">Candidatus Colimorpha enterica</name>
    <dbReference type="NCBI Taxonomy" id="3083063"/>
    <lineage>
        <taxon>Bacteria</taxon>
        <taxon>Pseudomonadati</taxon>
        <taxon>Bacteroidota</taxon>
        <taxon>Bacteroidia</taxon>
        <taxon>Bacteroidales</taxon>
        <taxon>Candidatus Colimorpha</taxon>
    </lineage>
</organism>
<protein>
    <submittedName>
        <fullName evidence="5">PocR ligand-binding domain-containing protein</fullName>
    </submittedName>
</protein>
<dbReference type="PROSITE" id="PS00041">
    <property type="entry name" value="HTH_ARAC_FAMILY_1"/>
    <property type="match status" value="1"/>
</dbReference>
<dbReference type="Proteomes" id="UP001139365">
    <property type="component" value="Unassembled WGS sequence"/>
</dbReference>
<dbReference type="InterPro" id="IPR018062">
    <property type="entry name" value="HTH_AraC-typ_CS"/>
</dbReference>
<sequence length="285" mass="31529">MADIKDIRTILRDLHLVSGFRVSLHGTDFSEISAYPEEISPFCRLVQENPKAKMQCVYTDADAFERARHSGKIYIYRCRFGLCEAACPLYKNGVLSGYLMMGQVKDGLPGTDAAVISEALPYVSDRPELEKTVSSLSSVPREKMLALADIISLCADRLTDGFAPQNARDLAASAVGYINRNIGKKLTVDIICSAFSCSRSTLMKCFRRDCGVTVNEYIVSRRIDIAKELLQYSELPVSEIASKCGFSDQLYFSRVFSSRVGVPPTVFRKDPFGRSEARGVRTGGV</sequence>
<dbReference type="InterPro" id="IPR018060">
    <property type="entry name" value="HTH_AraC"/>
</dbReference>
<dbReference type="Gene3D" id="1.10.10.60">
    <property type="entry name" value="Homeodomain-like"/>
    <property type="match status" value="2"/>
</dbReference>
<comment type="caution">
    <text evidence="5">The sequence shown here is derived from an EMBL/GenBank/DDBJ whole genome shotgun (WGS) entry which is preliminary data.</text>
</comment>
<dbReference type="SUPFAM" id="SSF46689">
    <property type="entry name" value="Homeodomain-like"/>
    <property type="match status" value="2"/>
</dbReference>
<evidence type="ECO:0000256" key="3">
    <source>
        <dbReference type="ARBA" id="ARBA00023163"/>
    </source>
</evidence>
<dbReference type="GO" id="GO:0043565">
    <property type="term" value="F:sequence-specific DNA binding"/>
    <property type="evidence" value="ECO:0007669"/>
    <property type="project" value="InterPro"/>
</dbReference>
<proteinExistence type="predicted"/>
<evidence type="ECO:0000256" key="1">
    <source>
        <dbReference type="ARBA" id="ARBA00023015"/>
    </source>
</evidence>
<gene>
    <name evidence="5" type="ORF">MR241_04805</name>
</gene>
<reference evidence="5 6" key="1">
    <citation type="submission" date="2022-03" db="EMBL/GenBank/DDBJ databases">
        <title>Metagenome-assembled genomes from swine fecal metagenomes.</title>
        <authorList>
            <person name="Holman D.B."/>
            <person name="Kommadath A."/>
        </authorList>
    </citation>
    <scope>NUCLEOTIDE SEQUENCE [LARGE SCALE GENOMIC DNA]</scope>
    <source>
        <strain evidence="5">SUG147</strain>
    </source>
</reference>
<dbReference type="PRINTS" id="PR00032">
    <property type="entry name" value="HTHARAC"/>
</dbReference>
<dbReference type="EMBL" id="JALEMU010000073">
    <property type="protein sequence ID" value="MCI5755596.1"/>
    <property type="molecule type" value="Genomic_DNA"/>
</dbReference>
<evidence type="ECO:0000256" key="2">
    <source>
        <dbReference type="ARBA" id="ARBA00023125"/>
    </source>
</evidence>
<dbReference type="Pfam" id="PF10114">
    <property type="entry name" value="PocR"/>
    <property type="match status" value="1"/>
</dbReference>
<dbReference type="PROSITE" id="PS01124">
    <property type="entry name" value="HTH_ARAC_FAMILY_2"/>
    <property type="match status" value="1"/>
</dbReference>
<keyword evidence="1" id="KW-0805">Transcription regulation</keyword>
<dbReference type="PANTHER" id="PTHR43280:SF2">
    <property type="entry name" value="HTH-TYPE TRANSCRIPTIONAL REGULATOR EXSA"/>
    <property type="match status" value="1"/>
</dbReference>
<evidence type="ECO:0000313" key="5">
    <source>
        <dbReference type="EMBL" id="MCI5755596.1"/>
    </source>
</evidence>
<dbReference type="InterPro" id="IPR020449">
    <property type="entry name" value="Tscrpt_reg_AraC-type_HTH"/>
</dbReference>
<keyword evidence="3" id="KW-0804">Transcription</keyword>
<name>A0AAE3JZV2_9BACT</name>
<keyword evidence="2" id="KW-0238">DNA-binding</keyword>